<keyword evidence="1" id="KW-0812">Transmembrane</keyword>
<dbReference type="PANTHER" id="PTHR36834:SF1">
    <property type="entry name" value="INTEGRAL MEMBRANE PROTEIN"/>
    <property type="match status" value="1"/>
</dbReference>
<evidence type="ECO:0000259" key="2">
    <source>
        <dbReference type="Pfam" id="PF04892"/>
    </source>
</evidence>
<dbReference type="PANTHER" id="PTHR36834">
    <property type="entry name" value="MEMBRANE PROTEIN-RELATED"/>
    <property type="match status" value="1"/>
</dbReference>
<dbReference type="InterPro" id="IPR006976">
    <property type="entry name" value="VanZ-like"/>
</dbReference>
<name>A0A1I6KDK1_9FIRM</name>
<sequence>MIKKRELHQRISWALFFAYLILLVYIMFFSDALGRGPHEDYSYNLVPLREIRRFYEYRKTLGFSAFFLNTYGNVICFLPFGFILPIITKIGESCFTTVLLSFMLSLSIETTQLAFKVGSFDVDDMILNVLGGLIGYIAVYILKMLLGIRRRAAGRKERRDNV</sequence>
<evidence type="ECO:0000256" key="1">
    <source>
        <dbReference type="SAM" id="Phobius"/>
    </source>
</evidence>
<dbReference type="AlphaFoldDB" id="A0A1I6KDK1"/>
<organism evidence="3 4">
    <name type="scientific">[Clostridium] aminophilum</name>
    <dbReference type="NCBI Taxonomy" id="1526"/>
    <lineage>
        <taxon>Bacteria</taxon>
        <taxon>Bacillati</taxon>
        <taxon>Bacillota</taxon>
        <taxon>Clostridia</taxon>
        <taxon>Lachnospirales</taxon>
        <taxon>Lachnospiraceae</taxon>
    </lineage>
</organism>
<evidence type="ECO:0000313" key="3">
    <source>
        <dbReference type="EMBL" id="SFR89088.1"/>
    </source>
</evidence>
<dbReference type="RefSeq" id="WP_038288668.1">
    <property type="nucleotide sequence ID" value="NZ_FOZC01000017.1"/>
</dbReference>
<proteinExistence type="predicted"/>
<dbReference type="Pfam" id="PF04892">
    <property type="entry name" value="VanZ"/>
    <property type="match status" value="1"/>
</dbReference>
<feature type="transmembrane region" description="Helical" evidence="1">
    <location>
        <begin position="12"/>
        <end position="30"/>
    </location>
</feature>
<keyword evidence="1" id="KW-1133">Transmembrane helix</keyword>
<dbReference type="Proteomes" id="UP000214760">
    <property type="component" value="Unassembled WGS sequence"/>
</dbReference>
<dbReference type="EMBL" id="FOZC01000017">
    <property type="protein sequence ID" value="SFR89088.1"/>
    <property type="molecule type" value="Genomic_DNA"/>
</dbReference>
<feature type="transmembrane region" description="Helical" evidence="1">
    <location>
        <begin position="126"/>
        <end position="146"/>
    </location>
</feature>
<evidence type="ECO:0000313" key="4">
    <source>
        <dbReference type="Proteomes" id="UP000214760"/>
    </source>
</evidence>
<protein>
    <submittedName>
        <fullName evidence="3">VanZ like family protein</fullName>
    </submittedName>
</protein>
<feature type="transmembrane region" description="Helical" evidence="1">
    <location>
        <begin position="94"/>
        <end position="114"/>
    </location>
</feature>
<feature type="domain" description="VanZ-like" evidence="2">
    <location>
        <begin position="16"/>
        <end position="142"/>
    </location>
</feature>
<accession>A0A1I6KDK1</accession>
<keyword evidence="1" id="KW-0472">Membrane</keyword>
<gene>
    <name evidence="3" type="ORF">SAMN02910262_02445</name>
</gene>
<dbReference type="InterPro" id="IPR053150">
    <property type="entry name" value="Teicoplanin_resist-assoc"/>
</dbReference>
<reference evidence="3 4" key="1">
    <citation type="submission" date="2016-10" db="EMBL/GenBank/DDBJ databases">
        <authorList>
            <person name="de Groot N.N."/>
        </authorList>
    </citation>
    <scope>NUCLEOTIDE SEQUENCE [LARGE SCALE GENOMIC DNA]</scope>
    <source>
        <strain evidence="3 4">F</strain>
    </source>
</reference>
<feature type="transmembrane region" description="Helical" evidence="1">
    <location>
        <begin position="63"/>
        <end position="87"/>
    </location>
</feature>